<name>A0A9D1HFA6_9FIRM</name>
<accession>A0A9D1HFA6</accession>
<dbReference type="InterPro" id="IPR011335">
    <property type="entry name" value="Restrct_endonuc-II-like"/>
</dbReference>
<dbReference type="GO" id="GO:0003676">
    <property type="term" value="F:nucleic acid binding"/>
    <property type="evidence" value="ECO:0007669"/>
    <property type="project" value="InterPro"/>
</dbReference>
<comment type="caution">
    <text evidence="3">The sequence shown here is derived from an EMBL/GenBank/DDBJ whole genome shotgun (WGS) entry which is preliminary data.</text>
</comment>
<sequence length="112" mass="13049">MYNRRLGNAGENMACEILEIKGYMIIKRNYRCRSGEIDIIVRRGNEIGFVEVKSRLDAGCVRPAEAVDEKKKERIMRTAECYLKEMERKGYRPHAVRFHVVEIAAEHTENAF</sequence>
<gene>
    <name evidence="3" type="ORF">IAD12_08495</name>
</gene>
<dbReference type="Gene3D" id="3.40.1350.10">
    <property type="match status" value="1"/>
</dbReference>
<proteinExistence type="inferred from homology"/>
<evidence type="ECO:0000313" key="4">
    <source>
        <dbReference type="Proteomes" id="UP000824159"/>
    </source>
</evidence>
<reference evidence="3" key="2">
    <citation type="journal article" date="2021" name="PeerJ">
        <title>Extensive microbial diversity within the chicken gut microbiome revealed by metagenomics and culture.</title>
        <authorList>
            <person name="Gilroy R."/>
            <person name="Ravi A."/>
            <person name="Getino M."/>
            <person name="Pursley I."/>
            <person name="Horton D.L."/>
            <person name="Alikhan N.F."/>
            <person name="Baker D."/>
            <person name="Gharbi K."/>
            <person name="Hall N."/>
            <person name="Watson M."/>
            <person name="Adriaenssens E.M."/>
            <person name="Foster-Nyarko E."/>
            <person name="Jarju S."/>
            <person name="Secka A."/>
            <person name="Antonio M."/>
            <person name="Oren A."/>
            <person name="Chaudhuri R.R."/>
            <person name="La Ragione R."/>
            <person name="Hildebrand F."/>
            <person name="Pallen M.J."/>
        </authorList>
    </citation>
    <scope>NUCLEOTIDE SEQUENCE</scope>
    <source>
        <strain evidence="3">CHK176-22527</strain>
    </source>
</reference>
<dbReference type="EMBL" id="DVLX01000099">
    <property type="protein sequence ID" value="HIU00261.1"/>
    <property type="molecule type" value="Genomic_DNA"/>
</dbReference>
<dbReference type="InterPro" id="IPR011856">
    <property type="entry name" value="tRNA_endonuc-like_dom_sf"/>
</dbReference>
<evidence type="ECO:0000256" key="1">
    <source>
        <dbReference type="ARBA" id="ARBA00006738"/>
    </source>
</evidence>
<dbReference type="InterPro" id="IPR003509">
    <property type="entry name" value="UPF0102_YraN-like"/>
</dbReference>
<comment type="similarity">
    <text evidence="1 2">Belongs to the UPF0102 family.</text>
</comment>
<organism evidence="3 4">
    <name type="scientific">Candidatus Allocopromorpha excrementavium</name>
    <dbReference type="NCBI Taxonomy" id="2840741"/>
    <lineage>
        <taxon>Bacteria</taxon>
        <taxon>Bacillati</taxon>
        <taxon>Bacillota</taxon>
        <taxon>Clostridia</taxon>
        <taxon>Eubacteriales</taxon>
        <taxon>Eubacteriaceae</taxon>
        <taxon>Eubacteriaceae incertae sedis</taxon>
        <taxon>Candidatus Allocopromorpha</taxon>
    </lineage>
</organism>
<evidence type="ECO:0000256" key="2">
    <source>
        <dbReference type="HAMAP-Rule" id="MF_00048"/>
    </source>
</evidence>
<dbReference type="Pfam" id="PF02021">
    <property type="entry name" value="UPF0102"/>
    <property type="match status" value="1"/>
</dbReference>
<dbReference type="PANTHER" id="PTHR34039">
    <property type="entry name" value="UPF0102 PROTEIN YRAN"/>
    <property type="match status" value="1"/>
</dbReference>
<dbReference type="Proteomes" id="UP000824159">
    <property type="component" value="Unassembled WGS sequence"/>
</dbReference>
<dbReference type="SUPFAM" id="SSF52980">
    <property type="entry name" value="Restriction endonuclease-like"/>
    <property type="match status" value="1"/>
</dbReference>
<dbReference type="PANTHER" id="PTHR34039:SF1">
    <property type="entry name" value="UPF0102 PROTEIN YRAN"/>
    <property type="match status" value="1"/>
</dbReference>
<protein>
    <recommendedName>
        <fullName evidence="2">UPF0102 protein IAD12_08495</fullName>
    </recommendedName>
</protein>
<dbReference type="HAMAP" id="MF_00048">
    <property type="entry name" value="UPF0102"/>
    <property type="match status" value="1"/>
</dbReference>
<dbReference type="AlphaFoldDB" id="A0A9D1HFA6"/>
<evidence type="ECO:0000313" key="3">
    <source>
        <dbReference type="EMBL" id="HIU00261.1"/>
    </source>
</evidence>
<reference evidence="3" key="1">
    <citation type="submission" date="2020-10" db="EMBL/GenBank/DDBJ databases">
        <authorList>
            <person name="Gilroy R."/>
        </authorList>
    </citation>
    <scope>NUCLEOTIDE SEQUENCE</scope>
    <source>
        <strain evidence="3">CHK176-22527</strain>
    </source>
</reference>
<dbReference type="CDD" id="cd20736">
    <property type="entry name" value="PoNe_Nuclease"/>
    <property type="match status" value="1"/>
</dbReference>
<dbReference type="NCBIfam" id="NF009150">
    <property type="entry name" value="PRK12497.1-3"/>
    <property type="match status" value="1"/>
</dbReference>